<dbReference type="PROSITE" id="PS50835">
    <property type="entry name" value="IG_LIKE"/>
    <property type="match status" value="4"/>
</dbReference>
<dbReference type="Pfam" id="PF13927">
    <property type="entry name" value="Ig_3"/>
    <property type="match status" value="2"/>
</dbReference>
<dbReference type="eggNOG" id="ENOG502RXPD">
    <property type="taxonomic scope" value="Eukaryota"/>
</dbReference>
<accession>A0A091DRD6</accession>
<reference evidence="9 10" key="1">
    <citation type="submission" date="2013-11" db="EMBL/GenBank/DDBJ databases">
        <title>The Damaraland mole rat (Fukomys damarensis) genome and evolution of African mole rats.</title>
        <authorList>
            <person name="Gladyshev V.N."/>
            <person name="Fang X."/>
        </authorList>
    </citation>
    <scope>NUCLEOTIDE SEQUENCE [LARGE SCALE GENOMIC DNA]</scope>
    <source>
        <tissue evidence="9">Liver</tissue>
    </source>
</reference>
<evidence type="ECO:0000256" key="2">
    <source>
        <dbReference type="ARBA" id="ARBA00023180"/>
    </source>
</evidence>
<evidence type="ECO:0000256" key="1">
    <source>
        <dbReference type="ARBA" id="ARBA00022729"/>
    </source>
</evidence>
<dbReference type="GO" id="GO:1990782">
    <property type="term" value="F:protein tyrosine kinase binding"/>
    <property type="evidence" value="ECO:0007669"/>
    <property type="project" value="TreeGrafter"/>
</dbReference>
<feature type="domain" description="Ig-like" evidence="8">
    <location>
        <begin position="537"/>
        <end position="616"/>
    </location>
</feature>
<dbReference type="InterPro" id="IPR013106">
    <property type="entry name" value="Ig_V-set"/>
</dbReference>
<dbReference type="SMART" id="SM00408">
    <property type="entry name" value="IGc2"/>
    <property type="match status" value="4"/>
</dbReference>
<proteinExistence type="inferred from homology"/>
<keyword evidence="6" id="KW-1133">Transmembrane helix</keyword>
<feature type="chain" id="PRO_5001872258" evidence="7">
    <location>
        <begin position="35"/>
        <end position="866"/>
    </location>
</feature>
<evidence type="ECO:0000256" key="7">
    <source>
        <dbReference type="SAM" id="SignalP"/>
    </source>
</evidence>
<dbReference type="GO" id="GO:0002682">
    <property type="term" value="P:regulation of immune system process"/>
    <property type="evidence" value="ECO:0007669"/>
    <property type="project" value="TreeGrafter"/>
</dbReference>
<keyword evidence="3" id="KW-0393">Immunoglobulin domain</keyword>
<evidence type="ECO:0000256" key="4">
    <source>
        <dbReference type="ARBA" id="ARBA00038222"/>
    </source>
</evidence>
<dbReference type="InterPro" id="IPR050831">
    <property type="entry name" value="CEA_cell_adhesion"/>
</dbReference>
<dbReference type="CDD" id="cd05740">
    <property type="entry name" value="IgI_hCEACAM_2_4_6_like"/>
    <property type="match status" value="1"/>
</dbReference>
<dbReference type="SMART" id="SM00409">
    <property type="entry name" value="IG"/>
    <property type="match status" value="6"/>
</dbReference>
<dbReference type="InterPro" id="IPR003598">
    <property type="entry name" value="Ig_sub2"/>
</dbReference>
<dbReference type="FunFam" id="2.60.40.10:FF:000244">
    <property type="entry name" value="carcinoembryonic antigen-related cell adhesion molecule 16"/>
    <property type="match status" value="3"/>
</dbReference>
<feature type="domain" description="Ig-like" evidence="8">
    <location>
        <begin position="147"/>
        <end position="231"/>
    </location>
</feature>
<feature type="transmembrane region" description="Helical" evidence="6">
    <location>
        <begin position="636"/>
        <end position="659"/>
    </location>
</feature>
<dbReference type="CDD" id="cd05774">
    <property type="entry name" value="IgV_CEACAM_D1"/>
    <property type="match status" value="2"/>
</dbReference>
<dbReference type="Proteomes" id="UP000028990">
    <property type="component" value="Unassembled WGS sequence"/>
</dbReference>
<evidence type="ECO:0000313" key="10">
    <source>
        <dbReference type="Proteomes" id="UP000028990"/>
    </source>
</evidence>
<dbReference type="InterPro" id="IPR003599">
    <property type="entry name" value="Ig_sub"/>
</dbReference>
<dbReference type="GO" id="GO:0009986">
    <property type="term" value="C:cell surface"/>
    <property type="evidence" value="ECO:0007669"/>
    <property type="project" value="TreeGrafter"/>
</dbReference>
<dbReference type="Pfam" id="PF00047">
    <property type="entry name" value="ig"/>
    <property type="match status" value="1"/>
</dbReference>
<dbReference type="PANTHER" id="PTHR44427">
    <property type="entry name" value="CARCINOEMBRYONIC ANTIGEN-RELATED CELL ADHESION MOLECULE 19"/>
    <property type="match status" value="1"/>
</dbReference>
<dbReference type="Pfam" id="PF13895">
    <property type="entry name" value="Ig_2"/>
    <property type="match status" value="1"/>
</dbReference>
<dbReference type="EMBL" id="KN122065">
    <property type="protein sequence ID" value="KFO33647.1"/>
    <property type="molecule type" value="Genomic_DNA"/>
</dbReference>
<gene>
    <name evidence="9" type="ORF">H920_04993</name>
</gene>
<keyword evidence="10" id="KW-1185">Reference proteome</keyword>
<dbReference type="InterPro" id="IPR036179">
    <property type="entry name" value="Ig-like_dom_sf"/>
</dbReference>
<dbReference type="GO" id="GO:0007165">
    <property type="term" value="P:signal transduction"/>
    <property type="evidence" value="ECO:0007669"/>
    <property type="project" value="TreeGrafter"/>
</dbReference>
<feature type="domain" description="Ig-like" evidence="8">
    <location>
        <begin position="357"/>
        <end position="444"/>
    </location>
</feature>
<protein>
    <submittedName>
        <fullName evidence="9">Carcinoembryonic antigen-related cell adhesion molecule 1</fullName>
    </submittedName>
</protein>
<dbReference type="Pfam" id="PF07686">
    <property type="entry name" value="V-set"/>
    <property type="match status" value="2"/>
</dbReference>
<dbReference type="InterPro" id="IPR013151">
    <property type="entry name" value="Immunoglobulin_dom"/>
</dbReference>
<evidence type="ECO:0000256" key="5">
    <source>
        <dbReference type="SAM" id="MobiDB-lite"/>
    </source>
</evidence>
<evidence type="ECO:0000259" key="8">
    <source>
        <dbReference type="PROSITE" id="PS50835"/>
    </source>
</evidence>
<keyword evidence="6" id="KW-0812">Transmembrane</keyword>
<evidence type="ECO:0000256" key="3">
    <source>
        <dbReference type="ARBA" id="ARBA00023319"/>
    </source>
</evidence>
<feature type="region of interest" description="Disordered" evidence="5">
    <location>
        <begin position="673"/>
        <end position="692"/>
    </location>
</feature>
<evidence type="ECO:0000313" key="9">
    <source>
        <dbReference type="EMBL" id="KFO33647.1"/>
    </source>
</evidence>
<dbReference type="AlphaFoldDB" id="A0A091DRD6"/>
<dbReference type="STRING" id="885580.ENSFDAP00000011866"/>
<keyword evidence="1 7" id="KW-0732">Signal</keyword>
<dbReference type="InterPro" id="IPR007110">
    <property type="entry name" value="Ig-like_dom"/>
</dbReference>
<dbReference type="Gene3D" id="2.60.40.10">
    <property type="entry name" value="Immunoglobulins"/>
    <property type="match status" value="6"/>
</dbReference>
<feature type="compositionally biased region" description="Polar residues" evidence="5">
    <location>
        <begin position="678"/>
        <end position="692"/>
    </location>
</feature>
<comment type="similarity">
    <text evidence="4">Belongs to the immunoglobulin superfamily. CEA family.</text>
</comment>
<dbReference type="GO" id="GO:0005886">
    <property type="term" value="C:plasma membrane"/>
    <property type="evidence" value="ECO:0007669"/>
    <property type="project" value="TreeGrafter"/>
</dbReference>
<dbReference type="CDD" id="cd20948">
    <property type="entry name" value="IgC2_CEACAM5-like"/>
    <property type="match status" value="1"/>
</dbReference>
<dbReference type="SUPFAM" id="SSF48726">
    <property type="entry name" value="Immunoglobulin"/>
    <property type="match status" value="6"/>
</dbReference>
<name>A0A091DRD6_FUKDA</name>
<keyword evidence="2" id="KW-0325">Glycoprotein</keyword>
<feature type="signal peptide" evidence="7">
    <location>
        <begin position="1"/>
        <end position="34"/>
    </location>
</feature>
<dbReference type="PANTHER" id="PTHR44427:SF1">
    <property type="entry name" value="CARCINOEMBRYONIC ANTIGEN-RELATED CELL ADHESION MOLECULE 1"/>
    <property type="match status" value="1"/>
</dbReference>
<keyword evidence="6" id="KW-0472">Membrane</keyword>
<dbReference type="InterPro" id="IPR013783">
    <property type="entry name" value="Ig-like_fold"/>
</dbReference>
<organism evidence="9 10">
    <name type="scientific">Fukomys damarensis</name>
    <name type="common">Damaraland mole rat</name>
    <name type="synonym">Cryptomys damarensis</name>
    <dbReference type="NCBI Taxonomy" id="885580"/>
    <lineage>
        <taxon>Eukaryota</taxon>
        <taxon>Metazoa</taxon>
        <taxon>Chordata</taxon>
        <taxon>Craniata</taxon>
        <taxon>Vertebrata</taxon>
        <taxon>Euteleostomi</taxon>
        <taxon>Mammalia</taxon>
        <taxon>Eutheria</taxon>
        <taxon>Euarchontoglires</taxon>
        <taxon>Glires</taxon>
        <taxon>Rodentia</taxon>
        <taxon>Hystricomorpha</taxon>
        <taxon>Bathyergidae</taxon>
        <taxon>Fukomys</taxon>
    </lineage>
</organism>
<sequence length="866" mass="94068">METCSATSHRGLLPWQGLLLAASLLTFWNPPTTAQMTIDSVPSDAAEGGDVLLLVHNLPANKSAYSWFKGGTLASNNQLVSYSVADGTTSQGPAYSHRETIYPNGSLLFRNVILGDTGVYTLQVTQPNFLTEIASGQFRVHQPVSPPSIQATNTTVAEEDSLVLTCLTGDTGVSIRWVRDDQTLRLTDRMMLSPNSSVLTIDPVSGEDAGEYQCEVFNPGSSRRSSMIRLEVKSSLLTFWNPPTTAQMTIDSVPSDAAEGGDVLLLVRNLSANSIAYSWFKGETVTSNNQIAAYLVADGTTTQGPAYSHRETIYPNGSLLFRNVILGDTGVYTLQVTQPNFLTEIASGQFRVHPALPKPSITISDSNPVEGKDSVVLICEPETQNTTYQWWINGQRLQDGNRLNLSDDGRSLTLFNVTRNDTGPYECETWNLVSGNRSDPVTLNISYGPDAPSITPTDSYFYPGTNLNLSCHATSNPPAQYSWFFNGNHLQSTQELYLPSIAANHSGSYTCSVHNPTTGLNRTTTKNITVIEPVSPPSIQATNTTVAEEDSVVLTCLTGDTGVSIRWVRDDQPLRLTDRMTLSPNSSVLTIDPVRREDAGEYQCEVFNPVSSRRSSIIRLEVKYPVREDSDLSGGAIAGIVVAVVAGVALIGALAYFLFFRKIGRASDQHDLTEHKPSVSSHSLGPSDNSPNKVDEIAYSSLNFSALQPKPLTSDSPSPTITETVYSEDGEEGVILPTAVTVCPSLSFTPPQHLPHKTWSRTTRLVPFQLLRHHSPQTTLTGGAAWLPFPNSGCSSLSLPFLKVAKIKEGGIWIHYWYPYLSKLQRTVSDTASPPEDLFPGLGSTICQGDVTAIKHLISPPSFAEL</sequence>
<feature type="domain" description="Ig-like" evidence="8">
    <location>
        <begin position="452"/>
        <end position="529"/>
    </location>
</feature>
<dbReference type="FunFam" id="2.60.40.10:FF:000340">
    <property type="entry name" value="Carcinoembryonic antigen-related cell adhesion molecule 1"/>
    <property type="match status" value="2"/>
</dbReference>
<evidence type="ECO:0000256" key="6">
    <source>
        <dbReference type="SAM" id="Phobius"/>
    </source>
</evidence>